<reference evidence="3" key="2">
    <citation type="submission" date="2011-02" db="EMBL/GenBank/DDBJ databases">
        <title>The complete genome of Desulfurobacterium thermolithotrophum DSM 11699.</title>
        <authorList>
            <consortium name="US DOE Joint Genome Institute (JGI-PGF)"/>
            <person name="Lucas S."/>
            <person name="Copeland A."/>
            <person name="Lapidus A."/>
            <person name="Bruce D."/>
            <person name="Goodwin L."/>
            <person name="Pitluck S."/>
            <person name="Kyrpides N."/>
            <person name="Mavromatis K."/>
            <person name="Pagani I."/>
            <person name="Ivanova N."/>
            <person name="Mikhailova N."/>
            <person name="Daligault H."/>
            <person name="Detter J.C."/>
            <person name="Tapia R."/>
            <person name="Han C."/>
            <person name="Land M."/>
            <person name="Hauser L."/>
            <person name="Markowitz V."/>
            <person name="Cheng J.-F."/>
            <person name="Hugenholtz P."/>
            <person name="Woyke T."/>
            <person name="Wu D."/>
            <person name="Spring S."/>
            <person name="Brambilla E."/>
            <person name="Klenk H.-P."/>
            <person name="Eisen J.A."/>
        </authorList>
    </citation>
    <scope>NUCLEOTIDE SEQUENCE [LARGE SCALE GENOMIC DNA]</scope>
    <source>
        <strain evidence="3">DSM 11699 / BSA</strain>
    </source>
</reference>
<dbReference type="Proteomes" id="UP000007102">
    <property type="component" value="Chromosome"/>
</dbReference>
<dbReference type="HOGENOM" id="CLU_2507301_0_0_0"/>
<protein>
    <submittedName>
        <fullName evidence="2">Ribbon-helix-helix protein, CopG family</fullName>
    </submittedName>
</protein>
<dbReference type="Pfam" id="PF01402">
    <property type="entry name" value="RHH_1"/>
    <property type="match status" value="1"/>
</dbReference>
<dbReference type="InParanoid" id="F0S162"/>
<feature type="domain" description="Ribbon-helix-helix protein CopG" evidence="1">
    <location>
        <begin position="2"/>
        <end position="32"/>
    </location>
</feature>
<evidence type="ECO:0000313" key="2">
    <source>
        <dbReference type="EMBL" id="ADY73940.1"/>
    </source>
</evidence>
<dbReference type="OrthoDB" id="129828at2"/>
<dbReference type="InterPro" id="IPR010985">
    <property type="entry name" value="Ribbon_hlx_hlx"/>
</dbReference>
<dbReference type="STRING" id="868864.Dester_1305"/>
<dbReference type="AlphaFoldDB" id="F0S162"/>
<dbReference type="InterPro" id="IPR002145">
    <property type="entry name" value="CopG"/>
</dbReference>
<name>F0S162_DESTD</name>
<dbReference type="eggNOG" id="ENOG502ZIIA">
    <property type="taxonomic scope" value="Bacteria"/>
</dbReference>
<evidence type="ECO:0000313" key="3">
    <source>
        <dbReference type="Proteomes" id="UP000007102"/>
    </source>
</evidence>
<accession>F0S162</accession>
<dbReference type="EMBL" id="CP002543">
    <property type="protein sequence ID" value="ADY73940.1"/>
    <property type="molecule type" value="Genomic_DNA"/>
</dbReference>
<proteinExistence type="predicted"/>
<dbReference type="KEGG" id="dte:Dester_1305"/>
<dbReference type="SUPFAM" id="SSF47598">
    <property type="entry name" value="Ribbon-helix-helix"/>
    <property type="match status" value="1"/>
</dbReference>
<gene>
    <name evidence="2" type="ordered locus">Dester_1305</name>
</gene>
<evidence type="ECO:0000259" key="1">
    <source>
        <dbReference type="Pfam" id="PF01402"/>
    </source>
</evidence>
<keyword evidence="3" id="KW-1185">Reference proteome</keyword>
<organism evidence="2 3">
    <name type="scientific">Desulfurobacterium thermolithotrophum (strain DSM 11699 / BSA)</name>
    <dbReference type="NCBI Taxonomy" id="868864"/>
    <lineage>
        <taxon>Bacteria</taxon>
        <taxon>Pseudomonadati</taxon>
        <taxon>Aquificota</taxon>
        <taxon>Aquificia</taxon>
        <taxon>Desulfurobacteriales</taxon>
        <taxon>Desulfurobacteriaceae</taxon>
        <taxon>Desulfurobacterium</taxon>
    </lineage>
</organism>
<dbReference type="GO" id="GO:0006355">
    <property type="term" value="P:regulation of DNA-templated transcription"/>
    <property type="evidence" value="ECO:0007669"/>
    <property type="project" value="InterPro"/>
</dbReference>
<reference evidence="2 3" key="1">
    <citation type="journal article" date="2011" name="Stand. Genomic Sci.">
        <title>Complete genome sequence of the thermophilic sulfur-reducer Desulfurobacterium thermolithotrophum type strain (BSA(T)) from a deep-sea hydrothermal vent.</title>
        <authorList>
            <person name="Goker M."/>
            <person name="Daligault H."/>
            <person name="Mwirichia R."/>
            <person name="Lapidus A."/>
            <person name="Lucas S."/>
            <person name="Deshpande S."/>
            <person name="Pagani I."/>
            <person name="Tapia R."/>
            <person name="Cheng J.F."/>
            <person name="Goodwin L."/>
            <person name="Pitluck S."/>
            <person name="Liolios K."/>
            <person name="Ivanova N."/>
            <person name="Mavromatis K."/>
            <person name="Mikhailova N."/>
            <person name="Pati A."/>
            <person name="Chen A."/>
            <person name="Palaniappan K."/>
            <person name="Han C."/>
            <person name="Land M."/>
            <person name="Hauser L."/>
            <person name="Pan C."/>
            <person name="Brambilla E.M."/>
            <person name="Rohde M."/>
            <person name="Spring S."/>
            <person name="Sikorski J."/>
            <person name="Wirth R."/>
            <person name="Detter J.C."/>
            <person name="Woyke T."/>
            <person name="Bristow J."/>
            <person name="Eisen J.A."/>
            <person name="Markowitz V."/>
            <person name="Hugenholtz P."/>
            <person name="Kyrpides N.C."/>
            <person name="Klenk H.P."/>
        </authorList>
    </citation>
    <scope>NUCLEOTIDE SEQUENCE [LARGE SCALE GENOMIC DNA]</scope>
    <source>
        <strain evidence="3">DSM 11699 / BSA</strain>
    </source>
</reference>
<sequence length="85" mass="10226">MKRTQIYLDEKLHYLLKEESRKSGKTISEIIRNRLWNSFKENSNRKEALLKALDKAFGAWEERDMDPESFVRELRKGNRIDSFGY</sequence>
<dbReference type="RefSeq" id="WP_013638890.1">
    <property type="nucleotide sequence ID" value="NC_015185.1"/>
</dbReference>